<proteinExistence type="predicted"/>
<evidence type="ECO:0000256" key="2">
    <source>
        <dbReference type="ARBA" id="ARBA00022723"/>
    </source>
</evidence>
<dbReference type="Proteomes" id="UP000007819">
    <property type="component" value="Chromosome X"/>
</dbReference>
<dbReference type="EnsemblMetazoa" id="XM_016801708.2">
    <property type="protein sequence ID" value="XP_016657197.1"/>
    <property type="gene ID" value="LOC103308299"/>
</dbReference>
<comment type="cofactor">
    <cofactor evidence="1">
        <name>a divalent metal cation</name>
        <dbReference type="ChEBI" id="CHEBI:60240"/>
    </cofactor>
</comment>
<protein>
    <recommendedName>
        <fullName evidence="3">DDE Tnp4 domain-containing protein</fullName>
    </recommendedName>
</protein>
<evidence type="ECO:0000259" key="3">
    <source>
        <dbReference type="Pfam" id="PF13359"/>
    </source>
</evidence>
<evidence type="ECO:0000313" key="5">
    <source>
        <dbReference type="Proteomes" id="UP000007819"/>
    </source>
</evidence>
<dbReference type="KEGG" id="api:103308299"/>
<dbReference type="Pfam" id="PF13359">
    <property type="entry name" value="DDE_Tnp_4"/>
    <property type="match status" value="1"/>
</dbReference>
<evidence type="ECO:0000313" key="4">
    <source>
        <dbReference type="EnsemblMetazoa" id="XP_016657197.1"/>
    </source>
</evidence>
<dbReference type="OrthoDB" id="6578626at2759"/>
<organism evidence="4 5">
    <name type="scientific">Acyrthosiphon pisum</name>
    <name type="common">Pea aphid</name>
    <dbReference type="NCBI Taxonomy" id="7029"/>
    <lineage>
        <taxon>Eukaryota</taxon>
        <taxon>Metazoa</taxon>
        <taxon>Ecdysozoa</taxon>
        <taxon>Arthropoda</taxon>
        <taxon>Hexapoda</taxon>
        <taxon>Insecta</taxon>
        <taxon>Pterygota</taxon>
        <taxon>Neoptera</taxon>
        <taxon>Paraneoptera</taxon>
        <taxon>Hemiptera</taxon>
        <taxon>Sternorrhyncha</taxon>
        <taxon>Aphidomorpha</taxon>
        <taxon>Aphidoidea</taxon>
        <taxon>Aphididae</taxon>
        <taxon>Macrosiphini</taxon>
        <taxon>Acyrthosiphon</taxon>
    </lineage>
</organism>
<dbReference type="GeneID" id="103308299"/>
<accession>A0A8R2D232</accession>
<dbReference type="InterPro" id="IPR027806">
    <property type="entry name" value="HARBI1_dom"/>
</dbReference>
<reference evidence="4" key="2">
    <citation type="submission" date="2022-06" db="UniProtKB">
        <authorList>
            <consortium name="EnsemblMetazoa"/>
        </authorList>
    </citation>
    <scope>IDENTIFICATION</scope>
</reference>
<name>A0A8R2D232_ACYPI</name>
<keyword evidence="5" id="KW-1185">Reference proteome</keyword>
<feature type="domain" description="DDE Tnp4" evidence="3">
    <location>
        <begin position="7"/>
        <end position="66"/>
    </location>
</feature>
<evidence type="ECO:0000256" key="1">
    <source>
        <dbReference type="ARBA" id="ARBA00001968"/>
    </source>
</evidence>
<reference evidence="5" key="1">
    <citation type="submission" date="2010-06" db="EMBL/GenBank/DDBJ databases">
        <authorList>
            <person name="Jiang H."/>
            <person name="Abraham K."/>
            <person name="Ali S."/>
            <person name="Alsbrooks S.L."/>
            <person name="Anim B.N."/>
            <person name="Anosike U.S."/>
            <person name="Attaway T."/>
            <person name="Bandaranaike D.P."/>
            <person name="Battles P.K."/>
            <person name="Bell S.N."/>
            <person name="Bell A.V."/>
            <person name="Beltran B."/>
            <person name="Bickham C."/>
            <person name="Bustamante Y."/>
            <person name="Caleb T."/>
            <person name="Canada A."/>
            <person name="Cardenas V."/>
            <person name="Carter K."/>
            <person name="Chacko J."/>
            <person name="Chandrabose M.N."/>
            <person name="Chavez D."/>
            <person name="Chavez A."/>
            <person name="Chen L."/>
            <person name="Chu H.-S."/>
            <person name="Claassen K.J."/>
            <person name="Cockrell R."/>
            <person name="Collins M."/>
            <person name="Cooper J.A."/>
            <person name="Cree A."/>
            <person name="Curry S.M."/>
            <person name="Da Y."/>
            <person name="Dao M.D."/>
            <person name="Das B."/>
            <person name="Davila M.-L."/>
            <person name="Davy-Carroll L."/>
            <person name="Denson S."/>
            <person name="Dinh H."/>
            <person name="Ebong V.E."/>
            <person name="Edwards J.R."/>
            <person name="Egan A."/>
            <person name="El-Daye J."/>
            <person name="Escobedo L."/>
            <person name="Fernandez S."/>
            <person name="Fernando P.R."/>
            <person name="Flagg N."/>
            <person name="Forbes L.D."/>
            <person name="Fowler R.G."/>
            <person name="Fu Q."/>
            <person name="Gabisi R.A."/>
            <person name="Ganer J."/>
            <person name="Garbino Pronczuk A."/>
            <person name="Garcia R.M."/>
            <person name="Garner T."/>
            <person name="Garrett T.E."/>
            <person name="Gonzalez D.A."/>
            <person name="Hamid H."/>
            <person name="Hawkins E.S."/>
            <person name="Hirani K."/>
            <person name="Hogues M.E."/>
            <person name="Hollins B."/>
            <person name="Hsiao C.-H."/>
            <person name="Jabil R."/>
            <person name="James M.L."/>
            <person name="Jhangiani S.N."/>
            <person name="Johnson B."/>
            <person name="Johnson Q."/>
            <person name="Joshi V."/>
            <person name="Kalu J.B."/>
            <person name="Kam C."/>
            <person name="Kashfia A."/>
            <person name="Keebler J."/>
            <person name="Kisamo H."/>
            <person name="Kovar C.L."/>
            <person name="Lago L.A."/>
            <person name="Lai C.-Y."/>
            <person name="Laidlaw J."/>
            <person name="Lara F."/>
            <person name="Le T.-K."/>
            <person name="Lee S.L."/>
            <person name="Legall F.H."/>
            <person name="Lemon S.J."/>
            <person name="Lewis L.R."/>
            <person name="Li B."/>
            <person name="Liu Y."/>
            <person name="Liu Y.-S."/>
            <person name="Lopez J."/>
            <person name="Lozado R.J."/>
            <person name="Lu J."/>
            <person name="Madu R.C."/>
            <person name="Maheshwari M."/>
            <person name="Maheshwari R."/>
            <person name="Malloy K."/>
            <person name="Martinez E."/>
            <person name="Mathew T."/>
            <person name="Mercado I.C."/>
            <person name="Mercado C."/>
            <person name="Meyer B."/>
            <person name="Montgomery K."/>
            <person name="Morgan M.B."/>
            <person name="Munidasa M."/>
            <person name="Nazareth L.V."/>
            <person name="Nelson J."/>
            <person name="Ng B.M."/>
            <person name="Nguyen N.B."/>
            <person name="Nguyen P.Q."/>
            <person name="Nguyen T."/>
            <person name="Obregon M."/>
            <person name="Okwuonu G.O."/>
            <person name="Onwere C.G."/>
            <person name="Orozco G."/>
            <person name="Parra A."/>
            <person name="Patel S."/>
            <person name="Patil S."/>
            <person name="Perez A."/>
            <person name="Perez Y."/>
            <person name="Pham C."/>
            <person name="Primus E.L."/>
            <person name="Pu L.-L."/>
            <person name="Puazo M."/>
            <person name="Qin X."/>
            <person name="Quiroz J.B."/>
            <person name="Reese J."/>
            <person name="Richards S."/>
            <person name="Rives C.M."/>
            <person name="Robberts R."/>
            <person name="Ruiz S.J."/>
            <person name="Ruiz M.J."/>
            <person name="Santibanez J."/>
            <person name="Schneider B.W."/>
            <person name="Sisson I."/>
            <person name="Smith M."/>
            <person name="Sodergren E."/>
            <person name="Song X.-Z."/>
            <person name="Song B.B."/>
            <person name="Summersgill H."/>
            <person name="Thelus R."/>
            <person name="Thornton R.D."/>
            <person name="Trejos Z.Y."/>
            <person name="Usmani K."/>
            <person name="Vattathil S."/>
            <person name="Villasana D."/>
            <person name="Walker D.L."/>
            <person name="Wang S."/>
            <person name="Wang K."/>
            <person name="White C.S."/>
            <person name="Williams A.C."/>
            <person name="Williamson J."/>
            <person name="Wilson K."/>
            <person name="Woghiren I.O."/>
            <person name="Woodworth J.R."/>
            <person name="Worley K.C."/>
            <person name="Wright R.A."/>
            <person name="Wu W."/>
            <person name="Young L."/>
            <person name="Zhang L."/>
            <person name="Zhang J."/>
            <person name="Zhu Y."/>
            <person name="Muzny D.M."/>
            <person name="Weinstock G."/>
            <person name="Gibbs R.A."/>
        </authorList>
    </citation>
    <scope>NUCLEOTIDE SEQUENCE [LARGE SCALE GENOMIC DNA]</scope>
    <source>
        <strain evidence="5">LSR1</strain>
    </source>
</reference>
<sequence>MLTPIANPTTEADEYFNKQQMSARSIIERCNGVLKGRFRCLIKDRTLHYKPEKVSQIINACVVLHNLCITYNLPEFVDGENITDFGIYQAPLGVAENNDLNLRNRDLMMGRRQRQKIIQLLQNRNIREEI</sequence>
<dbReference type="RefSeq" id="XP_016657197.1">
    <property type="nucleotide sequence ID" value="XM_016801708.2"/>
</dbReference>
<dbReference type="AlphaFoldDB" id="A0A8R2D232"/>
<dbReference type="GO" id="GO:0046872">
    <property type="term" value="F:metal ion binding"/>
    <property type="evidence" value="ECO:0007669"/>
    <property type="project" value="UniProtKB-KW"/>
</dbReference>
<keyword evidence="2" id="KW-0479">Metal-binding</keyword>